<dbReference type="AlphaFoldDB" id="A0A2H9T6L0"/>
<dbReference type="GO" id="GO:0005524">
    <property type="term" value="F:ATP binding"/>
    <property type="evidence" value="ECO:0007669"/>
    <property type="project" value="InterPro"/>
</dbReference>
<sequence length="267" mass="29861">MFYFPGIHPGRDRIIAATGAGGKSSCLNYLSRQLQQQGKRVLLTTTTRIYRPAPDHLGSLIYRLIDHDLSTLLWHSPPPGTITVAGHPDSNPEKLLGIEPSLPKQLIEHHIYDNILIEADGSKHLPLKAPSEKEPVIPENCQVVIGITGWQGLQQKAAPAHTHRWPYFSKVTGLQSGDSFTAEALCRLINSDNGLFKNTHKPCRKIWLINQLDKQEDRIHACHLARQVQLLSPDIPHCLLARFGCSHPWLKSADAYFVSSYDPAKEQ</sequence>
<reference evidence="1" key="1">
    <citation type="journal article" date="2017" name="Appl. Environ. Microbiol.">
        <title>Molecular characterization of an Endozoicomonas-like organism causing infection in king scallop Pecten maximus L.</title>
        <authorList>
            <person name="Cano I."/>
            <person name="van Aerle R."/>
            <person name="Ross S."/>
            <person name="Verner-Jeffreys D.W."/>
            <person name="Paley R.K."/>
            <person name="Rimmer G."/>
            <person name="Ryder D."/>
            <person name="Hooper P."/>
            <person name="Stone D."/>
            <person name="Feist S.W."/>
        </authorList>
    </citation>
    <scope>NUCLEOTIDE SEQUENCE</scope>
</reference>
<evidence type="ECO:0008006" key="2">
    <source>
        <dbReference type="Google" id="ProtNLM"/>
    </source>
</evidence>
<dbReference type="InterPro" id="IPR036565">
    <property type="entry name" value="Mur-like_cat_sf"/>
</dbReference>
<comment type="caution">
    <text evidence="1">The sequence shown here is derived from an EMBL/GenBank/DDBJ whole genome shotgun (WGS) entry which is preliminary data.</text>
</comment>
<dbReference type="NCBIfam" id="TIGR03172">
    <property type="entry name" value="selenium cofactor biosynthesis protein YqeC"/>
    <property type="match status" value="1"/>
</dbReference>
<organism evidence="1">
    <name type="scientific">invertebrate metagenome</name>
    <dbReference type="NCBI Taxonomy" id="1711999"/>
    <lineage>
        <taxon>unclassified sequences</taxon>
        <taxon>metagenomes</taxon>
        <taxon>organismal metagenomes</taxon>
    </lineage>
</organism>
<dbReference type="SUPFAM" id="SSF53623">
    <property type="entry name" value="MurD-like peptide ligases, catalytic domain"/>
    <property type="match status" value="1"/>
</dbReference>
<protein>
    <recommendedName>
        <fullName evidence="2">Selenium-dependent hydroxylase accessory protein YqeC</fullName>
    </recommendedName>
</protein>
<name>A0A2H9T6L0_9ZZZZ</name>
<proteinExistence type="predicted"/>
<dbReference type="Pfam" id="PF19842">
    <property type="entry name" value="YqeC"/>
    <property type="match status" value="1"/>
</dbReference>
<dbReference type="EMBL" id="NSIT01000123">
    <property type="protein sequence ID" value="PJE78838.1"/>
    <property type="molecule type" value="Genomic_DNA"/>
</dbReference>
<evidence type="ECO:0000313" key="1">
    <source>
        <dbReference type="EMBL" id="PJE78838.1"/>
    </source>
</evidence>
<dbReference type="InterPro" id="IPR017587">
    <property type="entry name" value="YqeC"/>
</dbReference>
<accession>A0A2H9T6L0</accession>
<gene>
    <name evidence="1" type="ORF">CI610_02211</name>
</gene>